<sequence>MENSTNVTQRAPADALQIEPSWVYTGVGIYSALVILIVAGNLLIIIAFLTTPKLKTKTNYFIFSLAVADLLVGLFSVPLWIYFIVTFDFKNDLYKYYQLGDIVSGVSSILHLTCISIERCYAIVAPLKHRKISKAKIFAGIVLSWLLAIFNALLRKLSGWKDVAIFNTFTFFFVPSLLIVAAYIAIFFVAKRSLKEHSRRSLKKDLHVAYTVALVTGVFAICWLPFFSAILIYKWCAACTFVWDMRVLMAVKVLHFGNSAMNPIIYSVRNRRFNKAFKGLLLRLVCRRLDTSYAGMNNSTQATQRTRLTMTMMDKSVKLSPQNRSHSDDTCTTKLT</sequence>
<keyword evidence="2" id="KW-1003">Cell membrane</keyword>
<dbReference type="AlphaFoldDB" id="A0A3M6THR3"/>
<dbReference type="PANTHER" id="PTHR24246:SF27">
    <property type="entry name" value="ADENOSINE RECEPTOR, ISOFORM A"/>
    <property type="match status" value="1"/>
</dbReference>
<evidence type="ECO:0000256" key="4">
    <source>
        <dbReference type="ARBA" id="ARBA00022989"/>
    </source>
</evidence>
<dbReference type="OMA" id="MITVIYV"/>
<dbReference type="GO" id="GO:0004930">
    <property type="term" value="F:G protein-coupled receptor activity"/>
    <property type="evidence" value="ECO:0007669"/>
    <property type="project" value="UniProtKB-KW"/>
</dbReference>
<evidence type="ECO:0000256" key="5">
    <source>
        <dbReference type="ARBA" id="ARBA00023040"/>
    </source>
</evidence>
<comment type="similarity">
    <text evidence="10">Belongs to the G-protein coupled receptor 1 family.</text>
</comment>
<feature type="transmembrane region" description="Helical" evidence="12">
    <location>
        <begin position="137"/>
        <end position="154"/>
    </location>
</feature>
<dbReference type="PANTHER" id="PTHR24246">
    <property type="entry name" value="OLFACTORY RECEPTOR AND ADENOSINE RECEPTOR"/>
    <property type="match status" value="1"/>
</dbReference>
<feature type="transmembrane region" description="Helical" evidence="12">
    <location>
        <begin position="96"/>
        <end position="117"/>
    </location>
</feature>
<keyword evidence="15" id="KW-1185">Reference proteome</keyword>
<organism evidence="14 15">
    <name type="scientific">Pocillopora damicornis</name>
    <name type="common">Cauliflower coral</name>
    <name type="synonym">Millepora damicornis</name>
    <dbReference type="NCBI Taxonomy" id="46731"/>
    <lineage>
        <taxon>Eukaryota</taxon>
        <taxon>Metazoa</taxon>
        <taxon>Cnidaria</taxon>
        <taxon>Anthozoa</taxon>
        <taxon>Hexacorallia</taxon>
        <taxon>Scleractinia</taxon>
        <taxon>Astrocoeniina</taxon>
        <taxon>Pocilloporidae</taxon>
        <taxon>Pocillopora</taxon>
    </lineage>
</organism>
<evidence type="ECO:0000256" key="7">
    <source>
        <dbReference type="ARBA" id="ARBA00023170"/>
    </source>
</evidence>
<evidence type="ECO:0000256" key="10">
    <source>
        <dbReference type="RuleBase" id="RU000688"/>
    </source>
</evidence>
<dbReference type="Pfam" id="PF00001">
    <property type="entry name" value="7tm_1"/>
    <property type="match status" value="2"/>
</dbReference>
<reference evidence="14 15" key="1">
    <citation type="journal article" date="2018" name="Sci. Rep.">
        <title>Comparative analysis of the Pocillopora damicornis genome highlights role of immune system in coral evolution.</title>
        <authorList>
            <person name="Cunning R."/>
            <person name="Bay R.A."/>
            <person name="Gillette P."/>
            <person name="Baker A.C."/>
            <person name="Traylor-Knowles N."/>
        </authorList>
    </citation>
    <scope>NUCLEOTIDE SEQUENCE [LARGE SCALE GENOMIC DNA]</scope>
    <source>
        <strain evidence="14">RSMAS</strain>
        <tissue evidence="14">Whole animal</tissue>
    </source>
</reference>
<dbReference type="STRING" id="46731.A0A3M6THR3"/>
<feature type="transmembrane region" description="Helical" evidence="12">
    <location>
        <begin position="29"/>
        <end position="49"/>
    </location>
</feature>
<proteinExistence type="inferred from homology"/>
<dbReference type="EMBL" id="RCHS01003573">
    <property type="protein sequence ID" value="RMX40794.1"/>
    <property type="molecule type" value="Genomic_DNA"/>
</dbReference>
<evidence type="ECO:0000256" key="12">
    <source>
        <dbReference type="SAM" id="Phobius"/>
    </source>
</evidence>
<feature type="region of interest" description="Disordered" evidence="11">
    <location>
        <begin position="317"/>
        <end position="336"/>
    </location>
</feature>
<feature type="transmembrane region" description="Helical" evidence="12">
    <location>
        <begin position="166"/>
        <end position="189"/>
    </location>
</feature>
<dbReference type="Proteomes" id="UP000275408">
    <property type="component" value="Unassembled WGS sequence"/>
</dbReference>
<dbReference type="PROSITE" id="PS50262">
    <property type="entry name" value="G_PROTEIN_RECEP_F1_2"/>
    <property type="match status" value="1"/>
</dbReference>
<gene>
    <name evidence="14" type="ORF">pdam_00017589</name>
</gene>
<keyword evidence="6 12" id="KW-0472">Membrane</keyword>
<evidence type="ECO:0000256" key="1">
    <source>
        <dbReference type="ARBA" id="ARBA00004651"/>
    </source>
</evidence>
<evidence type="ECO:0000256" key="6">
    <source>
        <dbReference type="ARBA" id="ARBA00023136"/>
    </source>
</evidence>
<evidence type="ECO:0000256" key="2">
    <source>
        <dbReference type="ARBA" id="ARBA00022475"/>
    </source>
</evidence>
<dbReference type="InterPro" id="IPR017452">
    <property type="entry name" value="GPCR_Rhodpsn_7TM"/>
</dbReference>
<feature type="transmembrane region" description="Helical" evidence="12">
    <location>
        <begin position="210"/>
        <end position="235"/>
    </location>
</feature>
<evidence type="ECO:0000313" key="15">
    <source>
        <dbReference type="Proteomes" id="UP000275408"/>
    </source>
</evidence>
<comment type="subcellular location">
    <subcellularLocation>
        <location evidence="1">Cell membrane</location>
        <topology evidence="1">Multi-pass membrane protein</topology>
    </subcellularLocation>
</comment>
<dbReference type="OrthoDB" id="5959645at2759"/>
<keyword evidence="8" id="KW-0325">Glycoprotein</keyword>
<dbReference type="Gene3D" id="1.20.1070.10">
    <property type="entry name" value="Rhodopsin 7-helix transmembrane proteins"/>
    <property type="match status" value="1"/>
</dbReference>
<evidence type="ECO:0000259" key="13">
    <source>
        <dbReference type="PROSITE" id="PS50262"/>
    </source>
</evidence>
<evidence type="ECO:0000313" key="14">
    <source>
        <dbReference type="EMBL" id="RMX40794.1"/>
    </source>
</evidence>
<dbReference type="SMART" id="SM01381">
    <property type="entry name" value="7TM_GPCR_Srsx"/>
    <property type="match status" value="1"/>
</dbReference>
<accession>A0A3M6THR3</accession>
<name>A0A3M6THR3_POCDA</name>
<keyword evidence="3 10" id="KW-0812">Transmembrane</keyword>
<keyword evidence="5 10" id="KW-0297">G-protein coupled receptor</keyword>
<feature type="domain" description="G-protein coupled receptors family 1 profile" evidence="13">
    <location>
        <begin position="40"/>
        <end position="266"/>
    </location>
</feature>
<comment type="caution">
    <text evidence="14">The sequence shown here is derived from an EMBL/GenBank/DDBJ whole genome shotgun (WGS) entry which is preliminary data.</text>
</comment>
<feature type="transmembrane region" description="Helical" evidence="12">
    <location>
        <begin position="61"/>
        <end position="84"/>
    </location>
</feature>
<evidence type="ECO:0000256" key="8">
    <source>
        <dbReference type="ARBA" id="ARBA00023180"/>
    </source>
</evidence>
<keyword evidence="4 12" id="KW-1133">Transmembrane helix</keyword>
<dbReference type="InterPro" id="IPR000276">
    <property type="entry name" value="GPCR_Rhodpsn"/>
</dbReference>
<keyword evidence="9 10" id="KW-0807">Transducer</keyword>
<feature type="compositionally biased region" description="Basic and acidic residues" evidence="11">
    <location>
        <begin position="325"/>
        <end position="336"/>
    </location>
</feature>
<feature type="transmembrane region" description="Helical" evidence="12">
    <location>
        <begin position="247"/>
        <end position="268"/>
    </location>
</feature>
<protein>
    <recommendedName>
        <fullName evidence="13">G-protein coupled receptors family 1 profile domain-containing protein</fullName>
    </recommendedName>
</protein>
<dbReference type="GO" id="GO:0005886">
    <property type="term" value="C:plasma membrane"/>
    <property type="evidence" value="ECO:0007669"/>
    <property type="project" value="UniProtKB-SubCell"/>
</dbReference>
<dbReference type="SUPFAM" id="SSF81321">
    <property type="entry name" value="Family A G protein-coupled receptor-like"/>
    <property type="match status" value="1"/>
</dbReference>
<evidence type="ECO:0000256" key="3">
    <source>
        <dbReference type="ARBA" id="ARBA00022692"/>
    </source>
</evidence>
<evidence type="ECO:0000256" key="9">
    <source>
        <dbReference type="ARBA" id="ARBA00023224"/>
    </source>
</evidence>
<dbReference type="PRINTS" id="PR00237">
    <property type="entry name" value="GPCRRHODOPSN"/>
</dbReference>
<keyword evidence="7 10" id="KW-0675">Receptor</keyword>
<dbReference type="PROSITE" id="PS00237">
    <property type="entry name" value="G_PROTEIN_RECEP_F1_1"/>
    <property type="match status" value="1"/>
</dbReference>
<dbReference type="CDD" id="cd14967">
    <property type="entry name" value="7tmA_amine_R-like"/>
    <property type="match status" value="1"/>
</dbReference>
<evidence type="ECO:0000256" key="11">
    <source>
        <dbReference type="SAM" id="MobiDB-lite"/>
    </source>
</evidence>